<proteinExistence type="predicted"/>
<feature type="compositionally biased region" description="Acidic residues" evidence="1">
    <location>
        <begin position="15"/>
        <end position="32"/>
    </location>
</feature>
<dbReference type="Proteomes" id="UP000327468">
    <property type="component" value="Chromosome 5"/>
</dbReference>
<feature type="region of interest" description="Disordered" evidence="1">
    <location>
        <begin position="1"/>
        <end position="36"/>
    </location>
</feature>
<dbReference type="AlphaFoldDB" id="A0A5N5PCV3"/>
<evidence type="ECO:0000313" key="3">
    <source>
        <dbReference type="Proteomes" id="UP000327468"/>
    </source>
</evidence>
<organism evidence="2 3">
    <name type="scientific">Pangasianodon hypophthalmus</name>
    <name type="common">Striped catfish</name>
    <name type="synonym">Helicophagus hypophthalmus</name>
    <dbReference type="NCBI Taxonomy" id="310915"/>
    <lineage>
        <taxon>Eukaryota</taxon>
        <taxon>Metazoa</taxon>
        <taxon>Chordata</taxon>
        <taxon>Craniata</taxon>
        <taxon>Vertebrata</taxon>
        <taxon>Euteleostomi</taxon>
        <taxon>Actinopterygii</taxon>
        <taxon>Neopterygii</taxon>
        <taxon>Teleostei</taxon>
        <taxon>Ostariophysi</taxon>
        <taxon>Siluriformes</taxon>
        <taxon>Pangasiidae</taxon>
        <taxon>Pangasianodon</taxon>
    </lineage>
</organism>
<gene>
    <name evidence="2" type="ORF">PHYPO_G00209860</name>
</gene>
<evidence type="ECO:0000256" key="1">
    <source>
        <dbReference type="SAM" id="MobiDB-lite"/>
    </source>
</evidence>
<dbReference type="EMBL" id="VFJC01000006">
    <property type="protein sequence ID" value="KAB5577429.1"/>
    <property type="molecule type" value="Genomic_DNA"/>
</dbReference>
<keyword evidence="3" id="KW-1185">Reference proteome</keyword>
<protein>
    <submittedName>
        <fullName evidence="2">Uncharacterized protein</fullName>
    </submittedName>
</protein>
<sequence length="82" mass="9370">MWISLQAAAQRNTIDDDEEEEEEEDEEEEEEERLCSSCPRVYISAGSGAERQIDYLSELIHTRRLRYQRAPDAPGLVSAVSP</sequence>
<reference evidence="2 3" key="1">
    <citation type="submission" date="2019-06" db="EMBL/GenBank/DDBJ databases">
        <title>A chromosome-scale genome assembly of the striped catfish, Pangasianodon hypophthalmus.</title>
        <authorList>
            <person name="Wen M."/>
            <person name="Zahm M."/>
            <person name="Roques C."/>
            <person name="Cabau C."/>
            <person name="Klopp C."/>
            <person name="Donnadieu C."/>
            <person name="Jouanno E."/>
            <person name="Avarre J.-C."/>
            <person name="Campet M."/>
            <person name="Ha T.T.T."/>
            <person name="Dugue R."/>
            <person name="Lampietro C."/>
            <person name="Louis A."/>
            <person name="Herpin A."/>
            <person name="Echchiki A."/>
            <person name="Berthelot C."/>
            <person name="Parey E."/>
            <person name="Roest-Crollius H."/>
            <person name="Braasch I."/>
            <person name="Postlethwait J."/>
            <person name="Bobe J."/>
            <person name="Montfort J."/>
            <person name="Bouchez O."/>
            <person name="Begum T."/>
            <person name="Schartl M."/>
            <person name="Guiguen Y."/>
        </authorList>
    </citation>
    <scope>NUCLEOTIDE SEQUENCE [LARGE SCALE GENOMIC DNA]</scope>
    <source>
        <strain evidence="2 3">Indonesia</strain>
        <tissue evidence="2">Blood</tissue>
    </source>
</reference>
<evidence type="ECO:0000313" key="2">
    <source>
        <dbReference type="EMBL" id="KAB5577429.1"/>
    </source>
</evidence>
<name>A0A5N5PCV3_PANHP</name>
<comment type="caution">
    <text evidence="2">The sequence shown here is derived from an EMBL/GenBank/DDBJ whole genome shotgun (WGS) entry which is preliminary data.</text>
</comment>
<accession>A0A5N5PCV3</accession>